<dbReference type="GO" id="GO:0000978">
    <property type="term" value="F:RNA polymerase II cis-regulatory region sequence-specific DNA binding"/>
    <property type="evidence" value="ECO:0007669"/>
    <property type="project" value="TreeGrafter"/>
</dbReference>
<dbReference type="GO" id="GO:0001228">
    <property type="term" value="F:DNA-binding transcription activator activity, RNA polymerase II-specific"/>
    <property type="evidence" value="ECO:0007669"/>
    <property type="project" value="TreeGrafter"/>
</dbReference>
<feature type="region of interest" description="Disordered" evidence="4">
    <location>
        <begin position="323"/>
        <end position="350"/>
    </location>
</feature>
<dbReference type="PROSITE" id="PS50118">
    <property type="entry name" value="HMG_BOX_2"/>
    <property type="match status" value="1"/>
</dbReference>
<feature type="compositionally biased region" description="Polar residues" evidence="4">
    <location>
        <begin position="341"/>
        <end position="350"/>
    </location>
</feature>
<dbReference type="GeneID" id="81463859"/>
<dbReference type="PANTHER" id="PTHR10270">
    <property type="entry name" value="SOX TRANSCRIPTION FACTOR"/>
    <property type="match status" value="1"/>
</dbReference>
<dbReference type="GO" id="GO:0000122">
    <property type="term" value="P:negative regulation of transcription by RNA polymerase II"/>
    <property type="evidence" value="ECO:0007669"/>
    <property type="project" value="TreeGrafter"/>
</dbReference>
<evidence type="ECO:0000256" key="1">
    <source>
        <dbReference type="ARBA" id="ARBA00023125"/>
    </source>
</evidence>
<accession>A0A9W9SBF7</accession>
<keyword evidence="7" id="KW-1185">Reference proteome</keyword>
<dbReference type="Pfam" id="PF00505">
    <property type="entry name" value="HMG_box"/>
    <property type="match status" value="1"/>
</dbReference>
<evidence type="ECO:0000256" key="3">
    <source>
        <dbReference type="PROSITE-ProRule" id="PRU00267"/>
    </source>
</evidence>
<name>A0A9W9SBF7_9EURO</name>
<dbReference type="Gene3D" id="1.10.30.10">
    <property type="entry name" value="High mobility group box domain"/>
    <property type="match status" value="1"/>
</dbReference>
<dbReference type="InterPro" id="IPR036910">
    <property type="entry name" value="HMG_box_dom_sf"/>
</dbReference>
<feature type="compositionally biased region" description="Low complexity" evidence="4">
    <location>
        <begin position="50"/>
        <end position="68"/>
    </location>
</feature>
<evidence type="ECO:0000259" key="5">
    <source>
        <dbReference type="PROSITE" id="PS50118"/>
    </source>
</evidence>
<feature type="region of interest" description="Disordered" evidence="4">
    <location>
        <begin position="121"/>
        <end position="161"/>
    </location>
</feature>
<dbReference type="GO" id="GO:0030154">
    <property type="term" value="P:cell differentiation"/>
    <property type="evidence" value="ECO:0007669"/>
    <property type="project" value="TreeGrafter"/>
</dbReference>
<dbReference type="PANTHER" id="PTHR10270:SF161">
    <property type="entry name" value="SEX-DETERMINING REGION Y PROTEIN"/>
    <property type="match status" value="1"/>
</dbReference>
<evidence type="ECO:0000313" key="7">
    <source>
        <dbReference type="Proteomes" id="UP001147752"/>
    </source>
</evidence>
<reference evidence="6" key="1">
    <citation type="submission" date="2022-12" db="EMBL/GenBank/DDBJ databases">
        <authorList>
            <person name="Petersen C."/>
        </authorList>
    </citation>
    <scope>NUCLEOTIDE SEQUENCE</scope>
    <source>
        <strain evidence="6">IBT 3081</strain>
    </source>
</reference>
<dbReference type="GO" id="GO:0005634">
    <property type="term" value="C:nucleus"/>
    <property type="evidence" value="ECO:0007669"/>
    <property type="project" value="UniProtKB-UniRule"/>
</dbReference>
<dbReference type="SMART" id="SM00398">
    <property type="entry name" value="HMG"/>
    <property type="match status" value="1"/>
</dbReference>
<dbReference type="CDD" id="cd01389">
    <property type="entry name" value="HMG-box_ROX1-like"/>
    <property type="match status" value="1"/>
</dbReference>
<feature type="DNA-binding region" description="HMG box" evidence="3">
    <location>
        <begin position="199"/>
        <end position="267"/>
    </location>
</feature>
<sequence>MTLVARPIPPTPPQSTDGHPLPEESFEGSGIYRPVYNTINMSGQENNGVQTQPQTQRQPQSQSQYQSQAMHYGSPPLHTTPSFPQNMPPQSIMMSGTQVTTPPPVSDESLIPMGSPTMMTPSPPWTRAPHARNKTPVKAAKQRRNRNRRELSDPGIKLDGPISQLTETFHTTPIKDMDAWVSRSAHERQNEVRKKNGKISRPMNSFMLYRSAYAERTKRLVGANNHQIVSKIAGLGWKLEPVEIRRKYEDLAKLERDNHAATHPDYKFSPNKPPPANRRDCSSPTIVDEGFFSDMDSDLGSSMGRGSSYIHSRSQSFEEAYYDSSRDSSPFGPDSMMTPGSVHSSWQNTSHPNGLPAMQPDSLQGHESYAGDIHYRPTSPNQQGIGYGSSLAGLPGAAHHELLQPQLTHPSHGFPMHDMDPRLLSNSAESSGVATMAGSSYAATPGSYSTWVDETQPGFYAASSAPSMPPSTVSYAHPSMSSAYLPSMQSLEGRDSTWDMPHHESMADPTSTEFELWCSTDPNSNNY</sequence>
<organism evidence="6 7">
    <name type="scientific">Penicillium concentricum</name>
    <dbReference type="NCBI Taxonomy" id="293559"/>
    <lineage>
        <taxon>Eukaryota</taxon>
        <taxon>Fungi</taxon>
        <taxon>Dikarya</taxon>
        <taxon>Ascomycota</taxon>
        <taxon>Pezizomycotina</taxon>
        <taxon>Eurotiomycetes</taxon>
        <taxon>Eurotiomycetidae</taxon>
        <taxon>Eurotiales</taxon>
        <taxon>Aspergillaceae</taxon>
        <taxon>Penicillium</taxon>
    </lineage>
</organism>
<dbReference type="SUPFAM" id="SSF47095">
    <property type="entry name" value="HMG-box"/>
    <property type="match status" value="1"/>
</dbReference>
<evidence type="ECO:0000256" key="2">
    <source>
        <dbReference type="ARBA" id="ARBA00023163"/>
    </source>
</evidence>
<keyword evidence="2" id="KW-0804">Transcription</keyword>
<keyword evidence="1 3" id="KW-0238">DNA-binding</keyword>
<dbReference type="InterPro" id="IPR009071">
    <property type="entry name" value="HMG_box_dom"/>
</dbReference>
<evidence type="ECO:0000313" key="6">
    <source>
        <dbReference type="EMBL" id="KAJ5374940.1"/>
    </source>
</evidence>
<gene>
    <name evidence="6" type="ORF">N7517_006946</name>
</gene>
<feature type="domain" description="HMG box" evidence="5">
    <location>
        <begin position="199"/>
        <end position="267"/>
    </location>
</feature>
<proteinExistence type="predicted"/>
<evidence type="ECO:0000256" key="4">
    <source>
        <dbReference type="SAM" id="MobiDB-lite"/>
    </source>
</evidence>
<feature type="region of interest" description="Disordered" evidence="4">
    <location>
        <begin position="261"/>
        <end position="281"/>
    </location>
</feature>
<dbReference type="RefSeq" id="XP_056580926.1">
    <property type="nucleotide sequence ID" value="XM_056724676.1"/>
</dbReference>
<protein>
    <submittedName>
        <fullName evidence="6">High mobility group superfamily</fullName>
    </submittedName>
</protein>
<feature type="region of interest" description="Disordered" evidence="4">
    <location>
        <begin position="1"/>
        <end position="85"/>
    </location>
</feature>
<comment type="caution">
    <text evidence="6">The sequence shown here is derived from an EMBL/GenBank/DDBJ whole genome shotgun (WGS) entry which is preliminary data.</text>
</comment>
<dbReference type="EMBL" id="JAPZBT010000002">
    <property type="protein sequence ID" value="KAJ5374940.1"/>
    <property type="molecule type" value="Genomic_DNA"/>
</dbReference>
<feature type="compositionally biased region" description="Basic residues" evidence="4">
    <location>
        <begin position="129"/>
        <end position="147"/>
    </location>
</feature>
<dbReference type="AlphaFoldDB" id="A0A9W9SBF7"/>
<keyword evidence="3" id="KW-0539">Nucleus</keyword>
<dbReference type="InterPro" id="IPR050140">
    <property type="entry name" value="SRY-related_HMG-box_TF-like"/>
</dbReference>
<dbReference type="OrthoDB" id="2307332at2759"/>
<feature type="compositionally biased region" description="Polar residues" evidence="4">
    <location>
        <begin position="37"/>
        <end position="49"/>
    </location>
</feature>
<dbReference type="Proteomes" id="UP001147752">
    <property type="component" value="Unassembled WGS sequence"/>
</dbReference>
<reference evidence="6" key="2">
    <citation type="journal article" date="2023" name="IMA Fungus">
        <title>Comparative genomic study of the Penicillium genus elucidates a diverse pangenome and 15 lateral gene transfer events.</title>
        <authorList>
            <person name="Petersen C."/>
            <person name="Sorensen T."/>
            <person name="Nielsen M.R."/>
            <person name="Sondergaard T.E."/>
            <person name="Sorensen J.L."/>
            <person name="Fitzpatrick D.A."/>
            <person name="Frisvad J.C."/>
            <person name="Nielsen K.L."/>
        </authorList>
    </citation>
    <scope>NUCLEOTIDE SEQUENCE</scope>
    <source>
        <strain evidence="6">IBT 3081</strain>
    </source>
</reference>